<dbReference type="InterPro" id="IPR029044">
    <property type="entry name" value="Nucleotide-diphossugar_trans"/>
</dbReference>
<dbReference type="NCBIfam" id="TIGR03310">
    <property type="entry name" value="matur_MocA_YgfJ"/>
    <property type="match status" value="1"/>
</dbReference>
<keyword evidence="3" id="KW-1185">Reference proteome</keyword>
<evidence type="ECO:0000313" key="2">
    <source>
        <dbReference type="EMBL" id="GAA0779289.1"/>
    </source>
</evidence>
<evidence type="ECO:0000259" key="1">
    <source>
        <dbReference type="Pfam" id="PF12804"/>
    </source>
</evidence>
<gene>
    <name evidence="2" type="primary">mocA</name>
    <name evidence="2" type="ORF">GCM10008908_37640</name>
</gene>
<dbReference type="PANTHER" id="PTHR43777">
    <property type="entry name" value="MOLYBDENUM COFACTOR CYTIDYLYLTRANSFERASE"/>
    <property type="match status" value="1"/>
</dbReference>
<dbReference type="Pfam" id="PF12804">
    <property type="entry name" value="NTP_transf_3"/>
    <property type="match status" value="1"/>
</dbReference>
<proteinExistence type="predicted"/>
<comment type="caution">
    <text evidence="2">The sequence shown here is derived from an EMBL/GenBank/DDBJ whole genome shotgun (WGS) entry which is preliminary data.</text>
</comment>
<keyword evidence="2" id="KW-0808">Transferase</keyword>
<keyword evidence="2" id="KW-0548">Nucleotidyltransferase</keyword>
<dbReference type="Gene3D" id="3.90.550.10">
    <property type="entry name" value="Spore Coat Polysaccharide Biosynthesis Protein SpsA, Chain A"/>
    <property type="match status" value="1"/>
</dbReference>
<dbReference type="RefSeq" id="WP_343828087.1">
    <property type="nucleotide sequence ID" value="NZ_BAAACI010000011.1"/>
</dbReference>
<sequence>MVTGIVMASGLSTRMGRYKLLLKYRGKFLIEYVLDAVSKSNLEGKIVVTGNETIVELAEVRDLRVVKNYHGYMGQSQSIKLGLKEASEISGYAFITGDQPFLSENLINRLIEEFEENQDKFIVPVYKGRRGNPVIFPSKYRNELLALNGDVGGKAILKNHEKSIHFVEIDEEYFLWDIDTEKDYTELLQSNYH</sequence>
<evidence type="ECO:0000313" key="3">
    <source>
        <dbReference type="Proteomes" id="UP001501047"/>
    </source>
</evidence>
<dbReference type="PANTHER" id="PTHR43777:SF1">
    <property type="entry name" value="MOLYBDENUM COFACTOR CYTIDYLYLTRANSFERASE"/>
    <property type="match status" value="1"/>
</dbReference>
<reference evidence="3" key="1">
    <citation type="journal article" date="2019" name="Int. J. Syst. Evol. Microbiol.">
        <title>The Global Catalogue of Microorganisms (GCM) 10K type strain sequencing project: providing services to taxonomists for standard genome sequencing and annotation.</title>
        <authorList>
            <consortium name="The Broad Institute Genomics Platform"/>
            <consortium name="The Broad Institute Genome Sequencing Center for Infectious Disease"/>
            <person name="Wu L."/>
            <person name="Ma J."/>
        </authorList>
    </citation>
    <scope>NUCLEOTIDE SEQUENCE [LARGE SCALE GENOMIC DNA]</scope>
    <source>
        <strain evidence="3">JCM 1417</strain>
    </source>
</reference>
<protein>
    <submittedName>
        <fullName evidence="2">Molybdenum cofactor cytidylyltransferase</fullName>
    </submittedName>
</protein>
<organism evidence="2 3">
    <name type="scientific">Clostridium subterminale</name>
    <dbReference type="NCBI Taxonomy" id="1550"/>
    <lineage>
        <taxon>Bacteria</taxon>
        <taxon>Bacillati</taxon>
        <taxon>Bacillota</taxon>
        <taxon>Clostridia</taxon>
        <taxon>Eubacteriales</taxon>
        <taxon>Clostridiaceae</taxon>
        <taxon>Clostridium</taxon>
    </lineage>
</organism>
<dbReference type="CDD" id="cd04182">
    <property type="entry name" value="GT_2_like_f"/>
    <property type="match status" value="1"/>
</dbReference>
<accession>A0ABP3W991</accession>
<dbReference type="SUPFAM" id="SSF53448">
    <property type="entry name" value="Nucleotide-diphospho-sugar transferases"/>
    <property type="match status" value="1"/>
</dbReference>
<dbReference type="InterPro" id="IPR017696">
    <property type="entry name" value="Mo_hydrolase_YgfJ"/>
</dbReference>
<feature type="domain" description="MobA-like NTP transferase" evidence="1">
    <location>
        <begin position="4"/>
        <end position="161"/>
    </location>
</feature>
<dbReference type="InterPro" id="IPR025877">
    <property type="entry name" value="MobA-like_NTP_Trfase"/>
</dbReference>
<dbReference type="EMBL" id="BAAACI010000011">
    <property type="protein sequence ID" value="GAA0779289.1"/>
    <property type="molecule type" value="Genomic_DNA"/>
</dbReference>
<dbReference type="GO" id="GO:0016779">
    <property type="term" value="F:nucleotidyltransferase activity"/>
    <property type="evidence" value="ECO:0007669"/>
    <property type="project" value="UniProtKB-KW"/>
</dbReference>
<name>A0ABP3W991_CLOSU</name>
<dbReference type="Proteomes" id="UP001501047">
    <property type="component" value="Unassembled WGS sequence"/>
</dbReference>